<dbReference type="CDD" id="cd05233">
    <property type="entry name" value="SDR_c"/>
    <property type="match status" value="1"/>
</dbReference>
<name>A0A6G9Y1A2_NOCBR</name>
<dbReference type="SUPFAM" id="SSF51735">
    <property type="entry name" value="NAD(P)-binding Rossmann-fold domains"/>
    <property type="match status" value="1"/>
</dbReference>
<proteinExistence type="inferred from homology"/>
<evidence type="ECO:0000256" key="3">
    <source>
        <dbReference type="RuleBase" id="RU000363"/>
    </source>
</evidence>
<dbReference type="AlphaFoldDB" id="A0A6G9Y1A2"/>
<dbReference type="InterPro" id="IPR020904">
    <property type="entry name" value="Sc_DH/Rdtase_CS"/>
</dbReference>
<comment type="similarity">
    <text evidence="1 3">Belongs to the short-chain dehydrogenases/reductases (SDR) family.</text>
</comment>
<dbReference type="GO" id="GO:0016020">
    <property type="term" value="C:membrane"/>
    <property type="evidence" value="ECO:0007669"/>
    <property type="project" value="TreeGrafter"/>
</dbReference>
<dbReference type="PRINTS" id="PR00080">
    <property type="entry name" value="SDRFAMILY"/>
</dbReference>
<dbReference type="PANTHER" id="PTHR44196">
    <property type="entry name" value="DEHYDROGENASE/REDUCTASE SDR FAMILY MEMBER 7B"/>
    <property type="match status" value="1"/>
</dbReference>
<dbReference type="Proteomes" id="UP000501705">
    <property type="component" value="Chromosome"/>
</dbReference>
<evidence type="ECO:0000313" key="5">
    <source>
        <dbReference type="EMBL" id="QIS06896.1"/>
    </source>
</evidence>
<protein>
    <submittedName>
        <fullName evidence="5">SDR family oxidoreductase</fullName>
    </submittedName>
</protein>
<evidence type="ECO:0000256" key="1">
    <source>
        <dbReference type="ARBA" id="ARBA00006484"/>
    </source>
</evidence>
<sequence length="233" mass="24694">MTNAVTSTPKPTALITGASRGLGAAIARELAPTHDLLLGARSAEALRPVLDELPGATAWPVELTDYPAVAAATAQIPRLDVLVHNAGVADLNSIAESTVDQWRHTLEANVIAVAELTRLLLPALRVANGHVVLINSGAGLRANAGWASYAASKFALRAFGDALRLEEPALRVTAIHPGRIDTDMQRAIIAHEGRDYQPEQFLRAQTVAGAVRTAVETPRDAHPTEIVLRPMPS</sequence>
<accession>A0A6G9Y1A2</accession>
<gene>
    <name evidence="5" type="ORF">F5X71_35375</name>
</gene>
<dbReference type="SMART" id="SM00822">
    <property type="entry name" value="PKS_KR"/>
    <property type="match status" value="1"/>
</dbReference>
<dbReference type="Pfam" id="PF00106">
    <property type="entry name" value="adh_short"/>
    <property type="match status" value="1"/>
</dbReference>
<dbReference type="InterPro" id="IPR036291">
    <property type="entry name" value="NAD(P)-bd_dom_sf"/>
</dbReference>
<dbReference type="RefSeq" id="WP_167465910.1">
    <property type="nucleotide sequence ID" value="NZ_CP046171.1"/>
</dbReference>
<organism evidence="5 6">
    <name type="scientific">Nocardia brasiliensis</name>
    <dbReference type="NCBI Taxonomy" id="37326"/>
    <lineage>
        <taxon>Bacteria</taxon>
        <taxon>Bacillati</taxon>
        <taxon>Actinomycetota</taxon>
        <taxon>Actinomycetes</taxon>
        <taxon>Mycobacteriales</taxon>
        <taxon>Nocardiaceae</taxon>
        <taxon>Nocardia</taxon>
    </lineage>
</organism>
<dbReference type="PRINTS" id="PR00081">
    <property type="entry name" value="GDHRDH"/>
</dbReference>
<dbReference type="InterPro" id="IPR002347">
    <property type="entry name" value="SDR_fam"/>
</dbReference>
<dbReference type="Gene3D" id="3.40.50.720">
    <property type="entry name" value="NAD(P)-binding Rossmann-like Domain"/>
    <property type="match status" value="1"/>
</dbReference>
<dbReference type="PANTHER" id="PTHR44196:SF1">
    <property type="entry name" value="DEHYDROGENASE_REDUCTASE SDR FAMILY MEMBER 7B"/>
    <property type="match status" value="1"/>
</dbReference>
<dbReference type="EMBL" id="CP046171">
    <property type="protein sequence ID" value="QIS06896.1"/>
    <property type="molecule type" value="Genomic_DNA"/>
</dbReference>
<dbReference type="InterPro" id="IPR057326">
    <property type="entry name" value="KR_dom"/>
</dbReference>
<dbReference type="NCBIfam" id="NF006073">
    <property type="entry name" value="PRK08219.1"/>
    <property type="match status" value="1"/>
</dbReference>
<feature type="domain" description="Ketoreductase" evidence="4">
    <location>
        <begin position="11"/>
        <end position="183"/>
    </location>
</feature>
<dbReference type="GO" id="GO:0016491">
    <property type="term" value="F:oxidoreductase activity"/>
    <property type="evidence" value="ECO:0007669"/>
    <property type="project" value="UniProtKB-KW"/>
</dbReference>
<dbReference type="PROSITE" id="PS00061">
    <property type="entry name" value="ADH_SHORT"/>
    <property type="match status" value="1"/>
</dbReference>
<evidence type="ECO:0000313" key="6">
    <source>
        <dbReference type="Proteomes" id="UP000501705"/>
    </source>
</evidence>
<evidence type="ECO:0000259" key="4">
    <source>
        <dbReference type="SMART" id="SM00822"/>
    </source>
</evidence>
<keyword evidence="2" id="KW-0560">Oxidoreductase</keyword>
<reference evidence="5 6" key="1">
    <citation type="journal article" date="2019" name="ACS Chem. Biol.">
        <title>Identification and Mobilization of a Cryptic Antibiotic Biosynthesis Gene Locus from a Human-Pathogenic Nocardia Isolate.</title>
        <authorList>
            <person name="Herisse M."/>
            <person name="Ishida K."/>
            <person name="Porter J.L."/>
            <person name="Howden B."/>
            <person name="Hertweck C."/>
            <person name="Stinear T.P."/>
            <person name="Pidot S.J."/>
        </authorList>
    </citation>
    <scope>NUCLEOTIDE SEQUENCE [LARGE SCALE GENOMIC DNA]</scope>
    <source>
        <strain evidence="5 6">AUSMDU00024985</strain>
    </source>
</reference>
<evidence type="ECO:0000256" key="2">
    <source>
        <dbReference type="ARBA" id="ARBA00023002"/>
    </source>
</evidence>